<gene>
    <name evidence="1" type="ORF">BAL341_2350</name>
</gene>
<evidence type="ECO:0000313" key="1">
    <source>
        <dbReference type="EMBL" id="VHO05146.1"/>
    </source>
</evidence>
<dbReference type="AlphaFoldDB" id="A0A486XTV7"/>
<accession>A0A486XTV7</accession>
<name>A0A486XTV7_9GAMM</name>
<sequence>MSLPVGQRDFVACHNVVHLLYNSVSLIIRGSGSNNFRLLCGASLVF</sequence>
<dbReference type="EMBL" id="CAAJGR010000119">
    <property type="protein sequence ID" value="VHO05146.1"/>
    <property type="molecule type" value="Genomic_DNA"/>
</dbReference>
<proteinExistence type="predicted"/>
<reference evidence="1" key="1">
    <citation type="submission" date="2019-04" db="EMBL/GenBank/DDBJ databases">
        <authorList>
            <person name="Brambilla D."/>
        </authorList>
    </citation>
    <scope>NUCLEOTIDE SEQUENCE</scope>
    <source>
        <strain evidence="1">BAL1</strain>
    </source>
</reference>
<protein>
    <submittedName>
        <fullName evidence="1">Uncharacterized protein</fullName>
    </submittedName>
</protein>
<organism evidence="1">
    <name type="scientific">Rheinheimera sp. BAL341</name>
    <dbReference type="NCBI Taxonomy" id="1708203"/>
    <lineage>
        <taxon>Bacteria</taxon>
        <taxon>Pseudomonadati</taxon>
        <taxon>Pseudomonadota</taxon>
        <taxon>Gammaproteobacteria</taxon>
        <taxon>Chromatiales</taxon>
        <taxon>Chromatiaceae</taxon>
        <taxon>Rheinheimera</taxon>
    </lineage>
</organism>